<keyword evidence="1" id="KW-1133">Transmembrane helix</keyword>
<sequence length="87" mass="9610">MKCHLGSRHTSYWRSLWSSFAWLIVQMAVFYTATEMGNLAIENGICKVNGTNWGSPCKASKAVSCHSSLLSCHVPTFTFPQTPLTSP</sequence>
<evidence type="ECO:0000313" key="2">
    <source>
        <dbReference type="EMBL" id="KAL5105900.1"/>
    </source>
</evidence>
<name>A0ABR4Q8H2_9CEST</name>
<keyword evidence="1" id="KW-0472">Membrane</keyword>
<keyword evidence="3" id="KW-1185">Reference proteome</keyword>
<evidence type="ECO:0000256" key="1">
    <source>
        <dbReference type="SAM" id="Phobius"/>
    </source>
</evidence>
<protein>
    <submittedName>
        <fullName evidence="2">Uncharacterized protein</fullName>
    </submittedName>
</protein>
<accession>A0ABR4Q8H2</accession>
<keyword evidence="1" id="KW-0812">Transmembrane</keyword>
<proteinExistence type="predicted"/>
<evidence type="ECO:0000313" key="3">
    <source>
        <dbReference type="Proteomes" id="UP001651158"/>
    </source>
</evidence>
<comment type="caution">
    <text evidence="2">The sequence shown here is derived from an EMBL/GenBank/DDBJ whole genome shotgun (WGS) entry which is preliminary data.</text>
</comment>
<feature type="transmembrane region" description="Helical" evidence="1">
    <location>
        <begin position="12"/>
        <end position="33"/>
    </location>
</feature>
<gene>
    <name evidence="2" type="ORF">TcWFU_008145</name>
</gene>
<organism evidence="2 3">
    <name type="scientific">Taenia crassiceps</name>
    <dbReference type="NCBI Taxonomy" id="6207"/>
    <lineage>
        <taxon>Eukaryota</taxon>
        <taxon>Metazoa</taxon>
        <taxon>Spiralia</taxon>
        <taxon>Lophotrochozoa</taxon>
        <taxon>Platyhelminthes</taxon>
        <taxon>Cestoda</taxon>
        <taxon>Eucestoda</taxon>
        <taxon>Cyclophyllidea</taxon>
        <taxon>Taeniidae</taxon>
        <taxon>Taenia</taxon>
    </lineage>
</organism>
<dbReference type="EMBL" id="JAKROA010000007">
    <property type="protein sequence ID" value="KAL5105900.1"/>
    <property type="molecule type" value="Genomic_DNA"/>
</dbReference>
<dbReference type="Proteomes" id="UP001651158">
    <property type="component" value="Unassembled WGS sequence"/>
</dbReference>
<reference evidence="2 3" key="1">
    <citation type="journal article" date="2022" name="Front. Cell. Infect. Microbiol.">
        <title>The Genomes of Two Strains of Taenia crassiceps the Animal Model for the Study of Human Cysticercosis.</title>
        <authorList>
            <person name="Bobes R.J."/>
            <person name="Estrada K."/>
            <person name="Rios-Valencia D.G."/>
            <person name="Calderon-Gallegos A."/>
            <person name="de la Torre P."/>
            <person name="Carrero J.C."/>
            <person name="Sanchez-Flores A."/>
            <person name="Laclette J.P."/>
        </authorList>
    </citation>
    <scope>NUCLEOTIDE SEQUENCE [LARGE SCALE GENOMIC DNA]</scope>
    <source>
        <strain evidence="2">WFUcys</strain>
    </source>
</reference>